<organism evidence="11 12">
    <name type="scientific">Virgibacillus kekensis</name>
    <dbReference type="NCBI Taxonomy" id="202261"/>
    <lineage>
        <taxon>Bacteria</taxon>
        <taxon>Bacillati</taxon>
        <taxon>Bacillota</taxon>
        <taxon>Bacilli</taxon>
        <taxon>Bacillales</taxon>
        <taxon>Bacillaceae</taxon>
        <taxon>Virgibacillus</taxon>
    </lineage>
</organism>
<keyword evidence="3 8" id="KW-0472">Membrane</keyword>
<proteinExistence type="inferred from homology"/>
<dbReference type="PROSITE" id="PS50885">
    <property type="entry name" value="HAMP"/>
    <property type="match status" value="1"/>
</dbReference>
<evidence type="ECO:0000313" key="11">
    <source>
        <dbReference type="EMBL" id="MFC4557654.1"/>
    </source>
</evidence>
<dbReference type="RefSeq" id="WP_390293636.1">
    <property type="nucleotide sequence ID" value="NZ_JBHSFU010000004.1"/>
</dbReference>
<accession>A0ABV9DFR7</accession>
<evidence type="ECO:0000256" key="7">
    <source>
        <dbReference type="SAM" id="MobiDB-lite"/>
    </source>
</evidence>
<evidence type="ECO:0000256" key="4">
    <source>
        <dbReference type="ARBA" id="ARBA00023224"/>
    </source>
</evidence>
<evidence type="ECO:0000256" key="3">
    <source>
        <dbReference type="ARBA" id="ARBA00023136"/>
    </source>
</evidence>
<dbReference type="PROSITE" id="PS50111">
    <property type="entry name" value="CHEMOTAXIS_TRANSDUC_2"/>
    <property type="match status" value="1"/>
</dbReference>
<feature type="compositionally biased region" description="Low complexity" evidence="7">
    <location>
        <begin position="538"/>
        <end position="554"/>
    </location>
</feature>
<dbReference type="SUPFAM" id="SSF58104">
    <property type="entry name" value="Methyl-accepting chemotaxis protein (MCP) signaling domain"/>
    <property type="match status" value="1"/>
</dbReference>
<evidence type="ECO:0000313" key="12">
    <source>
        <dbReference type="Proteomes" id="UP001595989"/>
    </source>
</evidence>
<dbReference type="SMART" id="SM00304">
    <property type="entry name" value="HAMP"/>
    <property type="match status" value="1"/>
</dbReference>
<dbReference type="InterPro" id="IPR003660">
    <property type="entry name" value="HAMP_dom"/>
</dbReference>
<keyword evidence="8" id="KW-1133">Transmembrane helix</keyword>
<keyword evidence="4 6" id="KW-0807">Transducer</keyword>
<feature type="transmembrane region" description="Helical" evidence="8">
    <location>
        <begin position="28"/>
        <end position="50"/>
    </location>
</feature>
<evidence type="ECO:0000256" key="2">
    <source>
        <dbReference type="ARBA" id="ARBA00022475"/>
    </source>
</evidence>
<dbReference type="Pfam" id="PF00015">
    <property type="entry name" value="MCPsignal"/>
    <property type="match status" value="1"/>
</dbReference>
<feature type="domain" description="HAMP" evidence="10">
    <location>
        <begin position="223"/>
        <end position="276"/>
    </location>
</feature>
<feature type="transmembrane region" description="Helical" evidence="8">
    <location>
        <begin position="200"/>
        <end position="221"/>
    </location>
</feature>
<feature type="region of interest" description="Disordered" evidence="7">
    <location>
        <begin position="538"/>
        <end position="558"/>
    </location>
</feature>
<reference evidence="12" key="1">
    <citation type="journal article" date="2019" name="Int. J. Syst. Evol. Microbiol.">
        <title>The Global Catalogue of Microorganisms (GCM) 10K type strain sequencing project: providing services to taxonomists for standard genome sequencing and annotation.</title>
        <authorList>
            <consortium name="The Broad Institute Genomics Platform"/>
            <consortium name="The Broad Institute Genome Sequencing Center for Infectious Disease"/>
            <person name="Wu L."/>
            <person name="Ma J."/>
        </authorList>
    </citation>
    <scope>NUCLEOTIDE SEQUENCE [LARGE SCALE GENOMIC DNA]</scope>
    <source>
        <strain evidence="12">CGMCC 4.7426</strain>
    </source>
</reference>
<keyword evidence="2" id="KW-1003">Cell membrane</keyword>
<keyword evidence="8" id="KW-0812">Transmembrane</keyword>
<name>A0ABV9DFR7_9BACI</name>
<dbReference type="InterPro" id="IPR004089">
    <property type="entry name" value="MCPsignal_dom"/>
</dbReference>
<dbReference type="PANTHER" id="PTHR32089:SF114">
    <property type="entry name" value="METHYL-ACCEPTING CHEMOTAXIS PROTEIN MCPB"/>
    <property type="match status" value="1"/>
</dbReference>
<dbReference type="Pfam" id="PF00672">
    <property type="entry name" value="HAMP"/>
    <property type="match status" value="1"/>
</dbReference>
<dbReference type="PANTHER" id="PTHR32089">
    <property type="entry name" value="METHYL-ACCEPTING CHEMOTAXIS PROTEIN MCPB"/>
    <property type="match status" value="1"/>
</dbReference>
<sequence length="581" mass="63025">MKEKLRKLRNGSPLKKINYRDASIGKKYGLILALVIVLFVVSTGVTAFLISNIGSNVDELARKGNRAINITEMGSLTRSKGIRIVEYLQTQDPKLVEVYQARSKRFETLKAELSGNVESGKQQELYTQITENNQQMDKLFEQRIVHTIENGDERSAADFVDQANVLRAETVELLESLRTIVNEDREQAIAETGQSQQLTIIVQLASMIAAIIIGSLLVYFVSRRISQNLNRVVEVSNEIADGNLSGETIDYNGNDEIAKLAGAVNIMRDNLRNVIRQVADVSDTVTGQSEELTQSANEVRSGSEQIATTMQELASGSETQANHAGELSSTMGAFSAKVMHANENGEKIQQRSGEVMSMTEEGSRLMESSTEQMTKIDRIVKEAVKKVEGLDSKSQEISQLVSVIKDIASQTNLLALNAAIEAAHAGEHGKGFAVVANEVRKLAEQVANSVADITEIVASIQNESGAVTESLQEGYHEVEQGTGQIRKTSETFTGISSSLKDMVSSINTVSENLSEIAAGSQQMNGSIQEIAAISEESAAGIEQTSASSQQTTSSMEEVAASSEQLAKLAEELNGLVRKFKL</sequence>
<evidence type="ECO:0000259" key="10">
    <source>
        <dbReference type="PROSITE" id="PS50885"/>
    </source>
</evidence>
<keyword evidence="12" id="KW-1185">Reference proteome</keyword>
<evidence type="ECO:0000256" key="8">
    <source>
        <dbReference type="SAM" id="Phobius"/>
    </source>
</evidence>
<comment type="similarity">
    <text evidence="5">Belongs to the methyl-accepting chemotaxis (MCP) protein family.</text>
</comment>
<dbReference type="Proteomes" id="UP001595989">
    <property type="component" value="Unassembled WGS sequence"/>
</dbReference>
<evidence type="ECO:0000256" key="5">
    <source>
        <dbReference type="ARBA" id="ARBA00029447"/>
    </source>
</evidence>
<dbReference type="SMART" id="SM00283">
    <property type="entry name" value="MA"/>
    <property type="match status" value="1"/>
</dbReference>
<dbReference type="CDD" id="cd11386">
    <property type="entry name" value="MCP_signal"/>
    <property type="match status" value="1"/>
</dbReference>
<dbReference type="CDD" id="cd06225">
    <property type="entry name" value="HAMP"/>
    <property type="match status" value="1"/>
</dbReference>
<dbReference type="Gene3D" id="1.10.287.950">
    <property type="entry name" value="Methyl-accepting chemotaxis protein"/>
    <property type="match status" value="1"/>
</dbReference>
<comment type="caution">
    <text evidence="11">The sequence shown here is derived from an EMBL/GenBank/DDBJ whole genome shotgun (WGS) entry which is preliminary data.</text>
</comment>
<dbReference type="EMBL" id="JBHSFU010000004">
    <property type="protein sequence ID" value="MFC4557654.1"/>
    <property type="molecule type" value="Genomic_DNA"/>
</dbReference>
<evidence type="ECO:0000256" key="1">
    <source>
        <dbReference type="ARBA" id="ARBA00004236"/>
    </source>
</evidence>
<gene>
    <name evidence="11" type="ORF">ACFO3D_05455</name>
</gene>
<feature type="domain" description="Methyl-accepting transducer" evidence="9">
    <location>
        <begin position="295"/>
        <end position="545"/>
    </location>
</feature>
<evidence type="ECO:0000259" key="9">
    <source>
        <dbReference type="PROSITE" id="PS50111"/>
    </source>
</evidence>
<evidence type="ECO:0000256" key="6">
    <source>
        <dbReference type="PROSITE-ProRule" id="PRU00284"/>
    </source>
</evidence>
<protein>
    <submittedName>
        <fullName evidence="11">Methyl-accepting chemotaxis protein</fullName>
    </submittedName>
</protein>
<comment type="subcellular location">
    <subcellularLocation>
        <location evidence="1">Cell membrane</location>
    </subcellularLocation>
</comment>